<dbReference type="EC" id="3.1.2.-" evidence="2"/>
<gene>
    <name evidence="2" type="ORF">FHR98_002915</name>
</gene>
<dbReference type="InterPro" id="IPR051532">
    <property type="entry name" value="Ester_Hydrolysis_Enzymes"/>
</dbReference>
<dbReference type="Gene3D" id="3.40.50.1110">
    <property type="entry name" value="SGNH hydrolase"/>
    <property type="match status" value="1"/>
</dbReference>
<keyword evidence="3" id="KW-1185">Reference proteome</keyword>
<dbReference type="PANTHER" id="PTHR30383">
    <property type="entry name" value="THIOESTERASE 1/PROTEASE 1/LYSOPHOSPHOLIPASE L1"/>
    <property type="match status" value="1"/>
</dbReference>
<dbReference type="InterPro" id="IPR036514">
    <property type="entry name" value="SGNH_hydro_sf"/>
</dbReference>
<comment type="caution">
    <text evidence="2">The sequence shown here is derived from an EMBL/GenBank/DDBJ whole genome shotgun (WGS) entry which is preliminary data.</text>
</comment>
<evidence type="ECO:0000313" key="2">
    <source>
        <dbReference type="EMBL" id="MBB3066607.1"/>
    </source>
</evidence>
<dbReference type="SUPFAM" id="SSF52266">
    <property type="entry name" value="SGNH hydrolase"/>
    <property type="match status" value="1"/>
</dbReference>
<name>A0A839SUW8_9PROT</name>
<dbReference type="RefSeq" id="WP_221205917.1">
    <property type="nucleotide sequence ID" value="NZ_JACHXA010000009.1"/>
</dbReference>
<dbReference type="InterPro" id="IPR013830">
    <property type="entry name" value="SGNH_hydro"/>
</dbReference>
<dbReference type="GO" id="GO:0004622">
    <property type="term" value="F:phosphatidylcholine lysophospholipase activity"/>
    <property type="evidence" value="ECO:0007669"/>
    <property type="project" value="UniProtKB-EC"/>
</dbReference>
<dbReference type="EMBL" id="JACHXA010000009">
    <property type="protein sequence ID" value="MBB3066607.1"/>
    <property type="molecule type" value="Genomic_DNA"/>
</dbReference>
<dbReference type="Proteomes" id="UP000581135">
    <property type="component" value="Unassembled WGS sequence"/>
</dbReference>
<sequence>MNFSTHKFFPDRLFAALLLALTVLAMALPQAAAKPLRLMAYGDSLIHGYGLGPGETFPDQLQDALDEAGYDVTVINAGNSGETTAGGRARLDWSLAESPDAVLLLLGANDMLRGIDPAEAKANLSAIIEALQARDIEILLAGMRAQPGLGADYVDAFNALYPALAETYQVPLYPFFLEGVAAVPPLNQSDGLHPNADGVARIVEAILPSVTGLLDQLREAPR</sequence>
<evidence type="ECO:0000313" key="3">
    <source>
        <dbReference type="Proteomes" id="UP000581135"/>
    </source>
</evidence>
<keyword evidence="2" id="KW-0378">Hydrolase</keyword>
<dbReference type="CDD" id="cd01822">
    <property type="entry name" value="Lysophospholipase_L1_like"/>
    <property type="match status" value="1"/>
</dbReference>
<organism evidence="2 3">
    <name type="scientific">Limibacillus halophilus</name>
    <dbReference type="NCBI Taxonomy" id="1579333"/>
    <lineage>
        <taxon>Bacteria</taxon>
        <taxon>Pseudomonadati</taxon>
        <taxon>Pseudomonadota</taxon>
        <taxon>Alphaproteobacteria</taxon>
        <taxon>Rhodospirillales</taxon>
        <taxon>Rhodovibrionaceae</taxon>
        <taxon>Limibacillus</taxon>
    </lineage>
</organism>
<dbReference type="PANTHER" id="PTHR30383:SF24">
    <property type="entry name" value="THIOESTERASE 1_PROTEASE 1_LYSOPHOSPHOLIPASE L1"/>
    <property type="match status" value="1"/>
</dbReference>
<dbReference type="EC" id="3.1.1.5" evidence="2"/>
<accession>A0A839SUW8</accession>
<reference evidence="2 3" key="1">
    <citation type="submission" date="2020-08" db="EMBL/GenBank/DDBJ databases">
        <title>Genomic Encyclopedia of Type Strains, Phase III (KMG-III): the genomes of soil and plant-associated and newly described type strains.</title>
        <authorList>
            <person name="Whitman W."/>
        </authorList>
    </citation>
    <scope>NUCLEOTIDE SEQUENCE [LARGE SCALE GENOMIC DNA]</scope>
    <source>
        <strain evidence="2 3">CECT 8803</strain>
    </source>
</reference>
<protein>
    <submittedName>
        <fullName evidence="2">Acyl-CoA thioesterase-1</fullName>
        <ecNumber evidence="2">3.1.1.5</ecNumber>
        <ecNumber evidence="2">3.1.2.-</ecNumber>
    </submittedName>
</protein>
<dbReference type="AlphaFoldDB" id="A0A839SUW8"/>
<feature type="domain" description="SGNH hydrolase-type esterase" evidence="1">
    <location>
        <begin position="40"/>
        <end position="200"/>
    </location>
</feature>
<evidence type="ECO:0000259" key="1">
    <source>
        <dbReference type="Pfam" id="PF13472"/>
    </source>
</evidence>
<proteinExistence type="predicted"/>
<dbReference type="Pfam" id="PF13472">
    <property type="entry name" value="Lipase_GDSL_2"/>
    <property type="match status" value="1"/>
</dbReference>